<evidence type="ECO:0000256" key="3">
    <source>
        <dbReference type="SAM" id="Phobius"/>
    </source>
</evidence>
<proteinExistence type="predicted"/>
<dbReference type="EMBL" id="CAJJDP010000022">
    <property type="protein sequence ID" value="CAD8149155.1"/>
    <property type="molecule type" value="Genomic_DNA"/>
</dbReference>
<dbReference type="InterPro" id="IPR052994">
    <property type="entry name" value="Tiny_macrocysts_regulators"/>
</dbReference>
<keyword evidence="1" id="KW-0175">Coiled coil</keyword>
<feature type="compositionally biased region" description="Low complexity" evidence="2">
    <location>
        <begin position="466"/>
        <end position="482"/>
    </location>
</feature>
<organism evidence="4 5">
    <name type="scientific">Paramecium octaurelia</name>
    <dbReference type="NCBI Taxonomy" id="43137"/>
    <lineage>
        <taxon>Eukaryota</taxon>
        <taxon>Sar</taxon>
        <taxon>Alveolata</taxon>
        <taxon>Ciliophora</taxon>
        <taxon>Intramacronucleata</taxon>
        <taxon>Oligohymenophorea</taxon>
        <taxon>Peniculida</taxon>
        <taxon>Parameciidae</taxon>
        <taxon>Paramecium</taxon>
    </lineage>
</organism>
<reference evidence="4" key="1">
    <citation type="submission" date="2021-01" db="EMBL/GenBank/DDBJ databases">
        <authorList>
            <consortium name="Genoscope - CEA"/>
            <person name="William W."/>
        </authorList>
    </citation>
    <scope>NUCLEOTIDE SEQUENCE</scope>
</reference>
<accession>A0A8S1T7A1</accession>
<feature type="transmembrane region" description="Helical" evidence="3">
    <location>
        <begin position="219"/>
        <end position="235"/>
    </location>
</feature>
<protein>
    <recommendedName>
        <fullName evidence="6">Transmembrane protein</fullName>
    </recommendedName>
</protein>
<feature type="transmembrane region" description="Helical" evidence="3">
    <location>
        <begin position="1671"/>
        <end position="1693"/>
    </location>
</feature>
<evidence type="ECO:0000256" key="1">
    <source>
        <dbReference type="SAM" id="Coils"/>
    </source>
</evidence>
<dbReference type="OMA" id="ETIWINR"/>
<feature type="coiled-coil region" evidence="1">
    <location>
        <begin position="1093"/>
        <end position="1120"/>
    </location>
</feature>
<feature type="transmembrane region" description="Helical" evidence="3">
    <location>
        <begin position="37"/>
        <end position="57"/>
    </location>
</feature>
<keyword evidence="5" id="KW-1185">Reference proteome</keyword>
<name>A0A8S1T7A1_PAROT</name>
<feature type="transmembrane region" description="Helical" evidence="3">
    <location>
        <begin position="1157"/>
        <end position="1179"/>
    </location>
</feature>
<dbReference type="Proteomes" id="UP000683925">
    <property type="component" value="Unassembled WGS sequence"/>
</dbReference>
<feature type="transmembrane region" description="Helical" evidence="3">
    <location>
        <begin position="90"/>
        <end position="113"/>
    </location>
</feature>
<comment type="caution">
    <text evidence="4">The sequence shown here is derived from an EMBL/GenBank/DDBJ whole genome shotgun (WGS) entry which is preliminary data.</text>
</comment>
<evidence type="ECO:0000313" key="4">
    <source>
        <dbReference type="EMBL" id="CAD8149155.1"/>
    </source>
</evidence>
<keyword evidence="3" id="KW-1133">Transmembrane helix</keyword>
<dbReference type="OrthoDB" id="299087at2759"/>
<gene>
    <name evidence="4" type="ORF">POCTA_138.1.T0220064</name>
</gene>
<evidence type="ECO:0000313" key="5">
    <source>
        <dbReference type="Proteomes" id="UP000683925"/>
    </source>
</evidence>
<feature type="transmembrane region" description="Helical" evidence="3">
    <location>
        <begin position="241"/>
        <end position="261"/>
    </location>
</feature>
<feature type="transmembrane region" description="Helical" evidence="3">
    <location>
        <begin position="268"/>
        <end position="287"/>
    </location>
</feature>
<keyword evidence="3" id="KW-0472">Membrane</keyword>
<feature type="transmembrane region" description="Helical" evidence="3">
    <location>
        <begin position="1459"/>
        <end position="1482"/>
    </location>
</feature>
<evidence type="ECO:0008006" key="6">
    <source>
        <dbReference type="Google" id="ProtNLM"/>
    </source>
</evidence>
<dbReference type="PANTHER" id="PTHR31600:SF2">
    <property type="entry name" value="GAMETE ENRICHED GENE 10 PROTEIN-RELATED"/>
    <property type="match status" value="1"/>
</dbReference>
<dbReference type="PANTHER" id="PTHR31600">
    <property type="entry name" value="TINY MACROCYSTS PROTEIN B-RELATED"/>
    <property type="match status" value="1"/>
</dbReference>
<feature type="transmembrane region" description="Helical" evidence="3">
    <location>
        <begin position="174"/>
        <end position="193"/>
    </location>
</feature>
<sequence>MKDQTSQNLLRKYILTNLRILLVIHQKSLRIYSMLKYIFLFLGQLQSSFFYIFPCYLSSLKMYNKFILIYLIRPDLLLIDNVMIDIQHKYLFIIPLVSIIVFDVLILQGQVLIEYQNKKLSQSHHQQIIIKSSFQKLIINLKSLYSQLFIVYLYIPAQVLPFTSFAYSDAMVDFEIVILSIITVISNIFFQLLKLNVSNTTMDLCITGYERLHFTNMDFLREIVILIQVILYSIIEDVGRAQIAQGILSILVSLSYLINIFVDKTIVVESYITLTLVTQICLLSLISTSLLEFWQLGLLLIPILIFVGLSYRNQELLRLTTSISEVKCISKIIEYISYQINNHSNYKLTINQISHSILLNYHRRKCNDAGCYCNTISDKTDEPLKVLYVSDLIQKKFVISKIKQWNKELKKKTSDLSDQHWIYYISTLNHYGLSSLAFQECNRLLSLQNYMNRGFIYQNEINSQSQNHQQQSLPSQQSGSQQPRKTQAKLSMNSLELKSNLKLSIRNQTLTLLSQMKLELISKDIRQELQNNFLKIQSKQQEETAEAIQLYLFSEQQNQTVKHLVLKCLQQKLQFYNFIINSKNQKSQELFRNAKFLSNSFLKLEKKLLQQYSQFPSQKIQSINCFFQSELLNNYLTAYKLANFSTIADEKLLNMRKNIKINLFGKNVIYMLMNLNEGMQTMNIYQFSNNAYDFLQISYEECMKEYKTIDNLLPQAMLNEHHLLVQRFIIQGTSKYFRNISLSFIQLLNGLVKPFNLIVDIIMNQTNNLSFVAFFEEVSVTNSYILVDVNDQCGGITSNLLEKLGWKQNEIKQYSEQINHAFQVNINQIIPNFNELKLSQKEQKFYNNPINLLTKKSITNFQQKSLVFTHDSWKNMGNLISLSGTIILQPRELCGYYYYIIEIEDIRLSQTFSQMGTQGKAFTIQLNEVENIEENNNDIEVSDLVVSGSEQGINKPQSLNIFAISSSLSEQDQENAFTHLQLQAILHGQEIQQDRGTTASKLIHQNPNNQYQEYDLEDAKNNEKQNLGDINPNQSIRKLIDTSKSFAQQRFFNQEIQDLDQSNSKISDAIQNQMKDVNQMYDVDLNKIDKEMRENIRLQLQLELDQKNQANQQMDDAASQVSSLIGLKKSLFYKKYELINRLMESNLRPSSYRYCNLLLFLSQIIVIIYCIIILTNLNYDFNRFIQEVDMLLFSYSFMTPFDIFLSLRFSTVYYSFGTFAGAFTPSENTQLGNWLASHLGEGYDVMKENFLEQFSNPYILEFFTDENFDVLFMNKNSSDMELKTISFRESLNVLLQYQYQFKIAYQQKTSLVSQAFSAYPYANYLNLHDKFDNLTTSILEYTKNRTDAVQENWTWIWIPFLITDFLLIFGCYQFYKSYLQIYGNFLNLFKYAETIWINRDMERYKILINILNKNSDVMFKYQFDLEQKEKYMMAERYKLENQGLHESKKKKCYKDYSQMPTLIGLISLSALFSVFFVSSLIIQLQTNDYLDRYTHTADIYKYIGDLCFKIPGLFSQRQFLYWWFIYYPDVTDKPRMTTRLFDGIDSCRKFDITLQYFNQETYLTTQTFVDSLNNITQKPVCNFFNQTIQEDFSFYCNRSYEGALTMGLTQALIYIANSFTTLYELNNFTSIVKYYKYEAEGMYIIVKGLIELVSSLKDALLQATSSHMDQIIGLSVFLLVFQILLFLLQFFILHKYYTHEYQLVRRFMLLLPSSTVLLDDNFERNIRVFYTQYQI</sequence>
<keyword evidence="3" id="KW-0812">Transmembrane</keyword>
<evidence type="ECO:0000256" key="2">
    <source>
        <dbReference type="SAM" id="MobiDB-lite"/>
    </source>
</evidence>
<feature type="transmembrane region" description="Helical" evidence="3">
    <location>
        <begin position="1355"/>
        <end position="1375"/>
    </location>
</feature>
<feature type="region of interest" description="Disordered" evidence="2">
    <location>
        <begin position="466"/>
        <end position="489"/>
    </location>
</feature>